<evidence type="ECO:0000256" key="6">
    <source>
        <dbReference type="SAM" id="Phobius"/>
    </source>
</evidence>
<dbReference type="PANTHER" id="PTHR38459:SF1">
    <property type="entry name" value="PROPHAGE BACTOPRENOL-LINKED GLUCOSE TRANSLOCASE HOMOLOG"/>
    <property type="match status" value="1"/>
</dbReference>
<dbReference type="GO" id="GO:0000271">
    <property type="term" value="P:polysaccharide biosynthetic process"/>
    <property type="evidence" value="ECO:0007669"/>
    <property type="project" value="InterPro"/>
</dbReference>
<evidence type="ECO:0000259" key="7">
    <source>
        <dbReference type="Pfam" id="PF04138"/>
    </source>
</evidence>
<evidence type="ECO:0000256" key="2">
    <source>
        <dbReference type="ARBA" id="ARBA00009399"/>
    </source>
</evidence>
<feature type="transmembrane region" description="Helical" evidence="6">
    <location>
        <begin position="39"/>
        <end position="57"/>
    </location>
</feature>
<accession>A0A1F5IBG5</accession>
<proteinExistence type="inferred from homology"/>
<evidence type="ECO:0000256" key="4">
    <source>
        <dbReference type="ARBA" id="ARBA00022989"/>
    </source>
</evidence>
<name>A0A1F5IBG5_9BACT</name>
<evidence type="ECO:0000256" key="3">
    <source>
        <dbReference type="ARBA" id="ARBA00022692"/>
    </source>
</evidence>
<feature type="transmembrane region" description="Helical" evidence="6">
    <location>
        <begin position="77"/>
        <end position="94"/>
    </location>
</feature>
<keyword evidence="3 6" id="KW-0812">Transmembrane</keyword>
<comment type="subcellular location">
    <subcellularLocation>
        <location evidence="1">Membrane</location>
        <topology evidence="1">Multi-pass membrane protein</topology>
    </subcellularLocation>
</comment>
<dbReference type="GO" id="GO:0005886">
    <property type="term" value="C:plasma membrane"/>
    <property type="evidence" value="ECO:0007669"/>
    <property type="project" value="TreeGrafter"/>
</dbReference>
<sequence length="130" mass="15298">MIIDQKNYSQITKFVFVGILNTAIGYSLFALFIYLKIPYLISLTISHILGTVHSYIWNRYFTFHSKRRVLKEFQRFFLVYLTVYIINFVLLYIAVDILKFIPLIAQIPILLIAVTTSFIGQKLFTFDDRA</sequence>
<dbReference type="Pfam" id="PF04138">
    <property type="entry name" value="GtrA_DPMS_TM"/>
    <property type="match status" value="1"/>
</dbReference>
<evidence type="ECO:0000256" key="5">
    <source>
        <dbReference type="ARBA" id="ARBA00023136"/>
    </source>
</evidence>
<dbReference type="PANTHER" id="PTHR38459">
    <property type="entry name" value="PROPHAGE BACTOPRENOL-LINKED GLUCOSE TRANSLOCASE HOMOLOG"/>
    <property type="match status" value="1"/>
</dbReference>
<evidence type="ECO:0000313" key="9">
    <source>
        <dbReference type="Proteomes" id="UP000177300"/>
    </source>
</evidence>
<dbReference type="InterPro" id="IPR051401">
    <property type="entry name" value="GtrA_CellWall_Glycosyl"/>
</dbReference>
<evidence type="ECO:0000313" key="8">
    <source>
        <dbReference type="EMBL" id="OGE13650.1"/>
    </source>
</evidence>
<organism evidence="8 9">
    <name type="scientific">Candidatus Curtissbacteria bacterium RIFCSPLOWO2_12_FULL_38_9</name>
    <dbReference type="NCBI Taxonomy" id="1797735"/>
    <lineage>
        <taxon>Bacteria</taxon>
        <taxon>Candidatus Curtissiibacteriota</taxon>
    </lineage>
</organism>
<feature type="transmembrane region" description="Helical" evidence="6">
    <location>
        <begin position="100"/>
        <end position="120"/>
    </location>
</feature>
<dbReference type="EMBL" id="MFBY01000026">
    <property type="protein sequence ID" value="OGE13650.1"/>
    <property type="molecule type" value="Genomic_DNA"/>
</dbReference>
<protein>
    <recommendedName>
        <fullName evidence="7">GtrA/DPMS transmembrane domain-containing protein</fullName>
    </recommendedName>
</protein>
<keyword evidence="5 6" id="KW-0472">Membrane</keyword>
<comment type="similarity">
    <text evidence="2">Belongs to the GtrA family.</text>
</comment>
<keyword evidence="4 6" id="KW-1133">Transmembrane helix</keyword>
<comment type="caution">
    <text evidence="8">The sequence shown here is derived from an EMBL/GenBank/DDBJ whole genome shotgun (WGS) entry which is preliminary data.</text>
</comment>
<feature type="domain" description="GtrA/DPMS transmembrane" evidence="7">
    <location>
        <begin position="13"/>
        <end position="126"/>
    </location>
</feature>
<dbReference type="Proteomes" id="UP000177300">
    <property type="component" value="Unassembled WGS sequence"/>
</dbReference>
<evidence type="ECO:0000256" key="1">
    <source>
        <dbReference type="ARBA" id="ARBA00004141"/>
    </source>
</evidence>
<feature type="transmembrane region" description="Helical" evidence="6">
    <location>
        <begin position="12"/>
        <end position="33"/>
    </location>
</feature>
<reference evidence="8 9" key="1">
    <citation type="journal article" date="2016" name="Nat. Commun.">
        <title>Thousands of microbial genomes shed light on interconnected biogeochemical processes in an aquifer system.</title>
        <authorList>
            <person name="Anantharaman K."/>
            <person name="Brown C.T."/>
            <person name="Hug L.A."/>
            <person name="Sharon I."/>
            <person name="Castelle C.J."/>
            <person name="Probst A.J."/>
            <person name="Thomas B.C."/>
            <person name="Singh A."/>
            <person name="Wilkins M.J."/>
            <person name="Karaoz U."/>
            <person name="Brodie E.L."/>
            <person name="Williams K.H."/>
            <person name="Hubbard S.S."/>
            <person name="Banfield J.F."/>
        </authorList>
    </citation>
    <scope>NUCLEOTIDE SEQUENCE [LARGE SCALE GENOMIC DNA]</scope>
</reference>
<dbReference type="AlphaFoldDB" id="A0A1F5IBG5"/>
<dbReference type="InterPro" id="IPR007267">
    <property type="entry name" value="GtrA_DPMS_TM"/>
</dbReference>
<gene>
    <name evidence="8" type="ORF">A3G14_05040</name>
</gene>